<dbReference type="InterPro" id="IPR055647">
    <property type="entry name" value="DUF7223"/>
</dbReference>
<feature type="domain" description="DUF7029" evidence="3">
    <location>
        <begin position="119"/>
        <end position="222"/>
    </location>
</feature>
<comment type="caution">
    <text evidence="5">The sequence shown here is derived from an EMBL/GenBank/DDBJ whole genome shotgun (WGS) entry which is preliminary data.</text>
</comment>
<dbReference type="EMBL" id="JAVHNS010000013">
    <property type="protein sequence ID" value="KAK6337371.1"/>
    <property type="molecule type" value="Genomic_DNA"/>
</dbReference>
<keyword evidence="6" id="KW-1185">Reference proteome</keyword>
<gene>
    <name evidence="5" type="ORF">TWF730_002773</name>
</gene>
<evidence type="ECO:0000313" key="6">
    <source>
        <dbReference type="Proteomes" id="UP001373714"/>
    </source>
</evidence>
<name>A0AAV9UB24_9PEZI</name>
<dbReference type="Pfam" id="PF23865">
    <property type="entry name" value="DUF7223"/>
    <property type="match status" value="1"/>
</dbReference>
<accession>A0AAV9UB24</accession>
<evidence type="ECO:0000259" key="4">
    <source>
        <dbReference type="Pfam" id="PF23865"/>
    </source>
</evidence>
<organism evidence="5 6">
    <name type="scientific">Orbilia blumenaviensis</name>
    <dbReference type="NCBI Taxonomy" id="1796055"/>
    <lineage>
        <taxon>Eukaryota</taxon>
        <taxon>Fungi</taxon>
        <taxon>Dikarya</taxon>
        <taxon>Ascomycota</taxon>
        <taxon>Pezizomycotina</taxon>
        <taxon>Orbiliomycetes</taxon>
        <taxon>Orbiliales</taxon>
        <taxon>Orbiliaceae</taxon>
        <taxon>Orbilia</taxon>
    </lineage>
</organism>
<proteinExistence type="predicted"/>
<evidence type="ECO:0000256" key="2">
    <source>
        <dbReference type="SAM" id="SignalP"/>
    </source>
</evidence>
<dbReference type="Pfam" id="PF22974">
    <property type="entry name" value="DUF7029"/>
    <property type="match status" value="1"/>
</dbReference>
<evidence type="ECO:0000256" key="1">
    <source>
        <dbReference type="SAM" id="MobiDB-lite"/>
    </source>
</evidence>
<dbReference type="Proteomes" id="UP001373714">
    <property type="component" value="Unassembled WGS sequence"/>
</dbReference>
<keyword evidence="2" id="KW-0732">Signal</keyword>
<reference evidence="5 6" key="1">
    <citation type="submission" date="2019-10" db="EMBL/GenBank/DDBJ databases">
        <authorList>
            <person name="Palmer J.M."/>
        </authorList>
    </citation>
    <scope>NUCLEOTIDE SEQUENCE [LARGE SCALE GENOMIC DNA]</scope>
    <source>
        <strain evidence="5 6">TWF730</strain>
    </source>
</reference>
<protein>
    <submittedName>
        <fullName evidence="5">Uncharacterized protein</fullName>
    </submittedName>
</protein>
<evidence type="ECO:0000259" key="3">
    <source>
        <dbReference type="Pfam" id="PF22974"/>
    </source>
</evidence>
<sequence length="615" mass="66621">MVASTLLSTILSIGLLGLQVSASPIANPQAITPLKPIREDDLPSGTFTLNNFQRRSVRDSMDDAIELLPINEDDLTPPHLRKRSDDLSRLDLKENVRMIYGGVVSKSQIYMANMTLHQPEDGHPLIMMERFDGLLKEVSCGTESITLDFHHKEAMDYAIKTWDWINEGDEDYFFLIANHPGCGEDAQRSPYRVGKVQYDQTTFRTILTTEAIEWNAVASDFDISLGSANLSKRVSKRGITSADITKRGFFDVFSNFDFGKSVYWDLSVGDDHSRKAIMSDPFHQFGKVDLNCVGCHLAGGLQVTGYIKVVKFDVKELYIGAKPQNLRGKLELETILRAAIPHGILKTSKTLFSVGIPGLSIPKIFILGPSLQYEVGAAIATSGAANFSVGASATLPNGAALYGDLLDPSKSEANGFGGTTIDPVIKLNDLSVAASVFAYSKPIVAFGVKILDKIGAECALELNLPLIGLDVRAGYNKNGFCPESSKLNTRAITTGMKSSSGANIELWFKAGKFTGIPQLVPNYDKKLWGVRWPFNELCFAVGPDNSGPGPVIPEVATAAVPDLPTPTIGSPAEDNEVMPTLTLTRAQGAYVPGDAPTPAPEVNIPSRRGVRRATL</sequence>
<dbReference type="AlphaFoldDB" id="A0AAV9UB24"/>
<dbReference type="InterPro" id="IPR054293">
    <property type="entry name" value="DUF7029"/>
</dbReference>
<feature type="signal peptide" evidence="2">
    <location>
        <begin position="1"/>
        <end position="22"/>
    </location>
</feature>
<feature type="region of interest" description="Disordered" evidence="1">
    <location>
        <begin position="591"/>
        <end position="615"/>
    </location>
</feature>
<feature type="domain" description="DUF7223" evidence="4">
    <location>
        <begin position="287"/>
        <end position="487"/>
    </location>
</feature>
<feature type="chain" id="PRO_5043788009" evidence="2">
    <location>
        <begin position="23"/>
        <end position="615"/>
    </location>
</feature>
<evidence type="ECO:0000313" key="5">
    <source>
        <dbReference type="EMBL" id="KAK6337371.1"/>
    </source>
</evidence>